<evidence type="ECO:0000313" key="3">
    <source>
        <dbReference type="EMBL" id="MBM3223926.1"/>
    </source>
</evidence>
<dbReference type="Proteomes" id="UP000712673">
    <property type="component" value="Unassembled WGS sequence"/>
</dbReference>
<feature type="region of interest" description="Disordered" evidence="2">
    <location>
        <begin position="131"/>
        <end position="155"/>
    </location>
</feature>
<feature type="compositionally biased region" description="Polar residues" evidence="2">
    <location>
        <begin position="142"/>
        <end position="155"/>
    </location>
</feature>
<organism evidence="3 4">
    <name type="scientific">Tectimicrobiota bacterium</name>
    <dbReference type="NCBI Taxonomy" id="2528274"/>
    <lineage>
        <taxon>Bacteria</taxon>
        <taxon>Pseudomonadati</taxon>
        <taxon>Nitrospinota/Tectimicrobiota group</taxon>
        <taxon>Candidatus Tectimicrobiota</taxon>
    </lineage>
</organism>
<proteinExistence type="predicted"/>
<keyword evidence="1" id="KW-0175">Coiled coil</keyword>
<protein>
    <submittedName>
        <fullName evidence="3">Uncharacterized protein</fullName>
    </submittedName>
</protein>
<evidence type="ECO:0000313" key="4">
    <source>
        <dbReference type="Proteomes" id="UP000712673"/>
    </source>
</evidence>
<evidence type="ECO:0000256" key="1">
    <source>
        <dbReference type="SAM" id="Coils"/>
    </source>
</evidence>
<gene>
    <name evidence="3" type="ORF">FJZ47_09015</name>
</gene>
<comment type="caution">
    <text evidence="3">The sequence shown here is derived from an EMBL/GenBank/DDBJ whole genome shotgun (WGS) entry which is preliminary data.</text>
</comment>
<name>A0A937VZE8_UNCTE</name>
<reference evidence="3" key="1">
    <citation type="submission" date="2019-03" db="EMBL/GenBank/DDBJ databases">
        <title>Lake Tanganyika Metagenome-Assembled Genomes (MAGs).</title>
        <authorList>
            <person name="Tran P."/>
        </authorList>
    </citation>
    <scope>NUCLEOTIDE SEQUENCE</scope>
    <source>
        <strain evidence="3">K_DeepCast_65m_m2_066</strain>
    </source>
</reference>
<accession>A0A937VZE8</accession>
<dbReference type="EMBL" id="VGLS01000225">
    <property type="protein sequence ID" value="MBM3223926.1"/>
    <property type="molecule type" value="Genomic_DNA"/>
</dbReference>
<sequence length="155" mass="16382">MLSNAALAALLAEFVRLHAEAKQLNDRLDAVKEQLKQHAAAQPREANAVLLRAGEHAVKCGYSVRVSYPAEKLAAVEAMLGAEQFTALFARKITFSAVKESLDAFLANEAADTAAARAAILAAAERTEVATVTPVTSKRKTSPSGRSSVPQAARP</sequence>
<dbReference type="AlphaFoldDB" id="A0A937VZE8"/>
<feature type="coiled-coil region" evidence="1">
    <location>
        <begin position="7"/>
        <end position="41"/>
    </location>
</feature>
<evidence type="ECO:0000256" key="2">
    <source>
        <dbReference type="SAM" id="MobiDB-lite"/>
    </source>
</evidence>